<dbReference type="AlphaFoldDB" id="A0AAW5R264"/>
<dbReference type="Pfam" id="PF07719">
    <property type="entry name" value="TPR_2"/>
    <property type="match status" value="1"/>
</dbReference>
<dbReference type="Gene3D" id="1.25.40.10">
    <property type="entry name" value="Tetratricopeptide repeat domain"/>
    <property type="match status" value="1"/>
</dbReference>
<protein>
    <submittedName>
        <fullName evidence="4">Tetratricopeptide repeat protein</fullName>
    </submittedName>
</protein>
<keyword evidence="1" id="KW-0677">Repeat</keyword>
<evidence type="ECO:0000256" key="3">
    <source>
        <dbReference type="PROSITE-ProRule" id="PRU00339"/>
    </source>
</evidence>
<feature type="repeat" description="TPR" evidence="3">
    <location>
        <begin position="51"/>
        <end position="84"/>
    </location>
</feature>
<dbReference type="SMART" id="SM00028">
    <property type="entry name" value="TPR"/>
    <property type="match status" value="3"/>
</dbReference>
<reference evidence="4 5" key="1">
    <citation type="submission" date="2022-04" db="EMBL/GenBank/DDBJ databases">
        <authorList>
            <person name="Ye Y.-Q."/>
            <person name="Du Z.-J."/>
        </authorList>
    </citation>
    <scope>NUCLEOTIDE SEQUENCE [LARGE SCALE GENOMIC DNA]</scope>
    <source>
        <strain evidence="4 5">A6E488</strain>
    </source>
</reference>
<proteinExistence type="predicted"/>
<keyword evidence="2 3" id="KW-0802">TPR repeat</keyword>
<dbReference type="InterPro" id="IPR011990">
    <property type="entry name" value="TPR-like_helical_dom_sf"/>
</dbReference>
<sequence length="172" mass="19137">MKSRAAQIGLLIGLMTLAGCQSDGGGIGDFSSFANPESGMQPAPPPKFYPDDQVLQVAKVEFAQGNYGNAQHYFQRSVEVMPNDAEAWLGLAASYDRLRRFDLADRAYREAGRYIGNTVVYLNNRGYSYLLRGDLVRARQDFLKAYELEPANPTVANNLAMLRDSVSYPRRT</sequence>
<dbReference type="RefSeq" id="WP_261616270.1">
    <property type="nucleotide sequence ID" value="NZ_JALIDZ010000005.1"/>
</dbReference>
<evidence type="ECO:0000256" key="2">
    <source>
        <dbReference type="ARBA" id="ARBA00022803"/>
    </source>
</evidence>
<dbReference type="SUPFAM" id="SSF48452">
    <property type="entry name" value="TPR-like"/>
    <property type="match status" value="1"/>
</dbReference>
<dbReference type="Pfam" id="PF13432">
    <property type="entry name" value="TPR_16"/>
    <property type="match status" value="1"/>
</dbReference>
<evidence type="ECO:0000256" key="1">
    <source>
        <dbReference type="ARBA" id="ARBA00022737"/>
    </source>
</evidence>
<keyword evidence="5" id="KW-1185">Reference proteome</keyword>
<accession>A0AAW5R264</accession>
<dbReference type="InterPro" id="IPR013105">
    <property type="entry name" value="TPR_2"/>
</dbReference>
<dbReference type="InterPro" id="IPR019734">
    <property type="entry name" value="TPR_rpt"/>
</dbReference>
<dbReference type="PROSITE" id="PS51257">
    <property type="entry name" value="PROKAR_LIPOPROTEIN"/>
    <property type="match status" value="1"/>
</dbReference>
<dbReference type="PROSITE" id="PS50005">
    <property type="entry name" value="TPR"/>
    <property type="match status" value="2"/>
</dbReference>
<dbReference type="EMBL" id="JALIDZ010000005">
    <property type="protein sequence ID" value="MCT8972694.1"/>
    <property type="molecule type" value="Genomic_DNA"/>
</dbReference>
<evidence type="ECO:0000313" key="5">
    <source>
        <dbReference type="Proteomes" id="UP001320898"/>
    </source>
</evidence>
<gene>
    <name evidence="4" type="ORF">MUB46_12585</name>
</gene>
<evidence type="ECO:0000313" key="4">
    <source>
        <dbReference type="EMBL" id="MCT8972694.1"/>
    </source>
</evidence>
<feature type="repeat" description="TPR" evidence="3">
    <location>
        <begin position="119"/>
        <end position="152"/>
    </location>
</feature>
<name>A0AAW5R264_9HYPH</name>
<organism evidence="4 5">
    <name type="scientific">Microbaculum marinisediminis</name>
    <dbReference type="NCBI Taxonomy" id="2931392"/>
    <lineage>
        <taxon>Bacteria</taxon>
        <taxon>Pseudomonadati</taxon>
        <taxon>Pseudomonadota</taxon>
        <taxon>Alphaproteobacteria</taxon>
        <taxon>Hyphomicrobiales</taxon>
        <taxon>Tepidamorphaceae</taxon>
        <taxon>Microbaculum</taxon>
    </lineage>
</organism>
<comment type="caution">
    <text evidence="4">The sequence shown here is derived from an EMBL/GenBank/DDBJ whole genome shotgun (WGS) entry which is preliminary data.</text>
</comment>
<dbReference type="Proteomes" id="UP001320898">
    <property type="component" value="Unassembled WGS sequence"/>
</dbReference>